<dbReference type="AlphaFoldDB" id="A0AAD6YCI0"/>
<accession>A0AAD6YCI0</accession>
<dbReference type="Proteomes" id="UP001219525">
    <property type="component" value="Unassembled WGS sequence"/>
</dbReference>
<gene>
    <name evidence="1" type="ORF">GGX14DRAFT_570886</name>
</gene>
<organism evidence="1 2">
    <name type="scientific">Mycena pura</name>
    <dbReference type="NCBI Taxonomy" id="153505"/>
    <lineage>
        <taxon>Eukaryota</taxon>
        <taxon>Fungi</taxon>
        <taxon>Dikarya</taxon>
        <taxon>Basidiomycota</taxon>
        <taxon>Agaricomycotina</taxon>
        <taxon>Agaricomycetes</taxon>
        <taxon>Agaricomycetidae</taxon>
        <taxon>Agaricales</taxon>
        <taxon>Marasmiineae</taxon>
        <taxon>Mycenaceae</taxon>
        <taxon>Mycena</taxon>
    </lineage>
</organism>
<protein>
    <submittedName>
        <fullName evidence="1">Uncharacterized protein</fullName>
    </submittedName>
</protein>
<evidence type="ECO:0000313" key="2">
    <source>
        <dbReference type="Proteomes" id="UP001219525"/>
    </source>
</evidence>
<proteinExistence type="predicted"/>
<evidence type="ECO:0000313" key="1">
    <source>
        <dbReference type="EMBL" id="KAJ7202393.1"/>
    </source>
</evidence>
<comment type="caution">
    <text evidence="1">The sequence shown here is derived from an EMBL/GenBank/DDBJ whole genome shotgun (WGS) entry which is preliminary data.</text>
</comment>
<sequence>MSYEILVQATDSGVVNKPLNCFNWLVAYARTPTDAAAATRLHPQFVHGHPKQVLFAGRVATAALVPACRHCHSPVIGERRRCLLQMWSCSSCVLAHEGLRFADGTPVRSASFRPVYRSPPTVSSPGAEEGYMGAARSPLPANIDAASAHGRLLARWASPDADDDSEGVIHPHHDGAASRAVARQEHPLAECVAPTPASRSYNRRRVAGGFSSLAVLLLGGDALLGGVSGPR</sequence>
<name>A0AAD6YCI0_9AGAR</name>
<reference evidence="1" key="1">
    <citation type="submission" date="2023-03" db="EMBL/GenBank/DDBJ databases">
        <title>Massive genome expansion in bonnet fungi (Mycena s.s.) driven by repeated elements and novel gene families across ecological guilds.</title>
        <authorList>
            <consortium name="Lawrence Berkeley National Laboratory"/>
            <person name="Harder C.B."/>
            <person name="Miyauchi S."/>
            <person name="Viragh M."/>
            <person name="Kuo A."/>
            <person name="Thoen E."/>
            <person name="Andreopoulos B."/>
            <person name="Lu D."/>
            <person name="Skrede I."/>
            <person name="Drula E."/>
            <person name="Henrissat B."/>
            <person name="Morin E."/>
            <person name="Kohler A."/>
            <person name="Barry K."/>
            <person name="LaButti K."/>
            <person name="Morin E."/>
            <person name="Salamov A."/>
            <person name="Lipzen A."/>
            <person name="Mereny Z."/>
            <person name="Hegedus B."/>
            <person name="Baldrian P."/>
            <person name="Stursova M."/>
            <person name="Weitz H."/>
            <person name="Taylor A."/>
            <person name="Grigoriev I.V."/>
            <person name="Nagy L.G."/>
            <person name="Martin F."/>
            <person name="Kauserud H."/>
        </authorList>
    </citation>
    <scope>NUCLEOTIDE SEQUENCE</scope>
    <source>
        <strain evidence="1">9144</strain>
    </source>
</reference>
<dbReference type="EMBL" id="JARJCW010000055">
    <property type="protein sequence ID" value="KAJ7202393.1"/>
    <property type="molecule type" value="Genomic_DNA"/>
</dbReference>
<keyword evidence="2" id="KW-1185">Reference proteome</keyword>